<dbReference type="Pfam" id="PF14996">
    <property type="entry name" value="RMP"/>
    <property type="match status" value="1"/>
</dbReference>
<accession>A0A7S3CXR7</accession>
<dbReference type="InterPro" id="IPR029239">
    <property type="entry name" value="CFAP418"/>
</dbReference>
<keyword evidence="3" id="KW-0963">Cytoplasm</keyword>
<reference evidence="7" key="1">
    <citation type="submission" date="2021-01" db="EMBL/GenBank/DDBJ databases">
        <authorList>
            <person name="Corre E."/>
            <person name="Pelletier E."/>
            <person name="Niang G."/>
            <person name="Scheremetjew M."/>
            <person name="Finn R."/>
            <person name="Kale V."/>
            <person name="Holt S."/>
            <person name="Cochrane G."/>
            <person name="Meng A."/>
            <person name="Brown T."/>
            <person name="Cohen L."/>
        </authorList>
    </citation>
    <scope>NUCLEOTIDE SEQUENCE</scope>
    <source>
        <strain evidence="7">NIES-2562</strain>
    </source>
</reference>
<dbReference type="EMBL" id="HBIB01003806">
    <property type="protein sequence ID" value="CAE0240274.1"/>
    <property type="molecule type" value="Transcribed_RNA"/>
</dbReference>
<name>A0A7S3CXR7_9EUKA</name>
<evidence type="ECO:0000256" key="6">
    <source>
        <dbReference type="SAM" id="MobiDB-lite"/>
    </source>
</evidence>
<sequence>MADEDLDALIAEVEEGLDDSKGKPQQRSRKNLASSQSSHLGEDVIDSLLEELESPGQPPARTYTQSDSFSSLKGKSSSTSGGGGAQGSSSSSGFQIAGSSYNFTNGEKTPYHCIACDLAVIKFNDVVWNGKSDYMFFRNNYPEEQKLKKMFVKKSGWNGHCCQCKWEAVADGSKPKNVTDFQWVRG</sequence>
<comment type="function">
    <text evidence="4">May be involved in photoreceptor outer segment disk morphogenesis.</text>
</comment>
<dbReference type="PANTHER" id="PTHR33958">
    <property type="entry name" value="PROTEIN C8ORF37"/>
    <property type="match status" value="1"/>
</dbReference>
<feature type="compositionally biased region" description="Acidic residues" evidence="6">
    <location>
        <begin position="43"/>
        <end position="53"/>
    </location>
</feature>
<protein>
    <recommendedName>
        <fullName evidence="5">Cilia- and flagella-associated protein 418</fullName>
    </recommendedName>
</protein>
<feature type="region of interest" description="Disordered" evidence="6">
    <location>
        <begin position="14"/>
        <end position="91"/>
    </location>
</feature>
<dbReference type="AlphaFoldDB" id="A0A7S3CXR7"/>
<dbReference type="GO" id="GO:0005829">
    <property type="term" value="C:cytosol"/>
    <property type="evidence" value="ECO:0007669"/>
    <property type="project" value="TreeGrafter"/>
</dbReference>
<organism evidence="7">
    <name type="scientific">Palpitomonas bilix</name>
    <dbReference type="NCBI Taxonomy" id="652834"/>
    <lineage>
        <taxon>Eukaryota</taxon>
        <taxon>Eukaryota incertae sedis</taxon>
    </lineage>
</organism>
<evidence type="ECO:0000256" key="4">
    <source>
        <dbReference type="ARBA" id="ARBA00024819"/>
    </source>
</evidence>
<dbReference type="PANTHER" id="PTHR33958:SF1">
    <property type="entry name" value="CILIA- AND FLAGELLA-ASSOCIATED PROTEIN 418"/>
    <property type="match status" value="1"/>
</dbReference>
<evidence type="ECO:0000313" key="7">
    <source>
        <dbReference type="EMBL" id="CAE0240274.1"/>
    </source>
</evidence>
<evidence type="ECO:0000256" key="2">
    <source>
        <dbReference type="ARBA" id="ARBA00004496"/>
    </source>
</evidence>
<gene>
    <name evidence="7" type="ORF">PBIL07802_LOCUS2428</name>
</gene>
<evidence type="ECO:0000256" key="5">
    <source>
        <dbReference type="ARBA" id="ARBA00026215"/>
    </source>
</evidence>
<evidence type="ECO:0000256" key="3">
    <source>
        <dbReference type="ARBA" id="ARBA00022490"/>
    </source>
</evidence>
<feature type="compositionally biased region" description="Low complexity" evidence="6">
    <location>
        <begin position="66"/>
        <end position="79"/>
    </location>
</feature>
<proteinExistence type="predicted"/>
<evidence type="ECO:0000256" key="1">
    <source>
        <dbReference type="ARBA" id="ARBA00004437"/>
    </source>
</evidence>
<comment type="subcellular location">
    <subcellularLocation>
        <location evidence="2">Cytoplasm</location>
    </subcellularLocation>
    <subcellularLocation>
        <location evidence="1">Photoreceptor inner segment</location>
    </subcellularLocation>
</comment>